<sequence>MHWKAELMDHLRGSFVDSTISYNEKPRISDISYMEHLIIQINGKAMQSLEISILASLLPLF</sequence>
<dbReference type="EMBL" id="GGEC01004527">
    <property type="protein sequence ID" value="MBW85010.1"/>
    <property type="molecule type" value="Transcribed_RNA"/>
</dbReference>
<dbReference type="AlphaFoldDB" id="A0A2P2IUW6"/>
<organism evidence="1">
    <name type="scientific">Rhizophora mucronata</name>
    <name type="common">Asiatic mangrove</name>
    <dbReference type="NCBI Taxonomy" id="61149"/>
    <lineage>
        <taxon>Eukaryota</taxon>
        <taxon>Viridiplantae</taxon>
        <taxon>Streptophyta</taxon>
        <taxon>Embryophyta</taxon>
        <taxon>Tracheophyta</taxon>
        <taxon>Spermatophyta</taxon>
        <taxon>Magnoliopsida</taxon>
        <taxon>eudicotyledons</taxon>
        <taxon>Gunneridae</taxon>
        <taxon>Pentapetalae</taxon>
        <taxon>rosids</taxon>
        <taxon>fabids</taxon>
        <taxon>Malpighiales</taxon>
        <taxon>Rhizophoraceae</taxon>
        <taxon>Rhizophora</taxon>
    </lineage>
</organism>
<name>A0A2P2IUW6_RHIMU</name>
<protein>
    <submittedName>
        <fullName evidence="1">Uncharacterized protein</fullName>
    </submittedName>
</protein>
<proteinExistence type="predicted"/>
<evidence type="ECO:0000313" key="1">
    <source>
        <dbReference type="EMBL" id="MBW85010.1"/>
    </source>
</evidence>
<reference evidence="1" key="1">
    <citation type="submission" date="2018-02" db="EMBL/GenBank/DDBJ databases">
        <title>Rhizophora mucronata_Transcriptome.</title>
        <authorList>
            <person name="Meera S.P."/>
            <person name="Sreeshan A."/>
            <person name="Augustine A."/>
        </authorList>
    </citation>
    <scope>NUCLEOTIDE SEQUENCE</scope>
    <source>
        <tissue evidence="1">Leaf</tissue>
    </source>
</reference>
<accession>A0A2P2IUW6</accession>